<dbReference type="Pfam" id="PF24827">
    <property type="entry name" value="AstE_AspA_cat"/>
    <property type="match status" value="1"/>
</dbReference>
<dbReference type="AlphaFoldDB" id="A0A644T787"/>
<proteinExistence type="predicted"/>
<reference evidence="6" key="1">
    <citation type="submission" date="2019-08" db="EMBL/GenBank/DDBJ databases">
        <authorList>
            <person name="Kucharzyk K."/>
            <person name="Murdoch R.W."/>
            <person name="Higgins S."/>
            <person name="Loffler F."/>
        </authorList>
    </citation>
    <scope>NUCLEOTIDE SEQUENCE</scope>
</reference>
<dbReference type="GO" id="GO:0046872">
    <property type="term" value="F:metal ion binding"/>
    <property type="evidence" value="ECO:0007669"/>
    <property type="project" value="UniProtKB-KW"/>
</dbReference>
<evidence type="ECO:0000256" key="2">
    <source>
        <dbReference type="ARBA" id="ARBA00022723"/>
    </source>
</evidence>
<comment type="cofactor">
    <cofactor evidence="1">
        <name>Zn(2+)</name>
        <dbReference type="ChEBI" id="CHEBI:29105"/>
    </cofactor>
</comment>
<gene>
    <name evidence="6" type="ORF">SDC9_07671</name>
</gene>
<organism evidence="6">
    <name type="scientific">bioreactor metagenome</name>
    <dbReference type="NCBI Taxonomy" id="1076179"/>
    <lineage>
        <taxon>unclassified sequences</taxon>
        <taxon>metagenomes</taxon>
        <taxon>ecological metagenomes</taxon>
    </lineage>
</organism>
<evidence type="ECO:0000256" key="1">
    <source>
        <dbReference type="ARBA" id="ARBA00001947"/>
    </source>
</evidence>
<comment type="caution">
    <text evidence="6">The sequence shown here is derived from an EMBL/GenBank/DDBJ whole genome shotgun (WGS) entry which is preliminary data.</text>
</comment>
<name>A0A644T787_9ZZZZ</name>
<evidence type="ECO:0000313" key="6">
    <source>
        <dbReference type="EMBL" id="MPL62072.1"/>
    </source>
</evidence>
<dbReference type="EMBL" id="VSSQ01000016">
    <property type="protein sequence ID" value="MPL62072.1"/>
    <property type="molecule type" value="Genomic_DNA"/>
</dbReference>
<dbReference type="SUPFAM" id="SSF53187">
    <property type="entry name" value="Zn-dependent exopeptidases"/>
    <property type="match status" value="1"/>
</dbReference>
<feature type="domain" description="Succinylglutamate desuccinylase/Aspartoacylase catalytic" evidence="5">
    <location>
        <begin position="15"/>
        <end position="61"/>
    </location>
</feature>
<evidence type="ECO:0000256" key="4">
    <source>
        <dbReference type="ARBA" id="ARBA00022833"/>
    </source>
</evidence>
<evidence type="ECO:0000256" key="3">
    <source>
        <dbReference type="ARBA" id="ARBA00022801"/>
    </source>
</evidence>
<keyword evidence="4" id="KW-0862">Zinc</keyword>
<sequence length="204" mass="23469">MSKKGSVILKFGNGKGPKLLLCAGIHGNEVSANIATLKFIEKIKNKKINGTLYIIPFTIPKDTSINSRWWYYSKKKDWVDPNEVAHITGTPGNKIVKFAKKNNIKYIIDIHTGGGISSYKNGFIYANKNPVRQGEVKWLNYIKKAIKPMVKYNNPKKGYTRYYSKLNNISTLTFEVERDQGSVSKWSKIEYKMLLYACKYFKFF</sequence>
<keyword evidence="2" id="KW-0479">Metal-binding</keyword>
<dbReference type="Gene3D" id="3.40.630.10">
    <property type="entry name" value="Zn peptidases"/>
    <property type="match status" value="1"/>
</dbReference>
<dbReference type="InterPro" id="IPR055438">
    <property type="entry name" value="AstE_AspA_cat"/>
</dbReference>
<keyword evidence="3" id="KW-0378">Hydrolase</keyword>
<dbReference type="GO" id="GO:0016788">
    <property type="term" value="F:hydrolase activity, acting on ester bonds"/>
    <property type="evidence" value="ECO:0007669"/>
    <property type="project" value="InterPro"/>
</dbReference>
<accession>A0A644T787</accession>
<protein>
    <recommendedName>
        <fullName evidence="5">Succinylglutamate desuccinylase/Aspartoacylase catalytic domain-containing protein</fullName>
    </recommendedName>
</protein>
<evidence type="ECO:0000259" key="5">
    <source>
        <dbReference type="Pfam" id="PF24827"/>
    </source>
</evidence>